<dbReference type="NCBIfam" id="NF005927">
    <property type="entry name" value="PRK07942.1"/>
    <property type="match status" value="1"/>
</dbReference>
<name>A0A840NJW9_9PSEU</name>
<keyword evidence="2" id="KW-0378">Hydrolase</keyword>
<dbReference type="InterPro" id="IPR013520">
    <property type="entry name" value="Ribonucl_H"/>
</dbReference>
<dbReference type="GO" id="GO:0003887">
    <property type="term" value="F:DNA-directed DNA polymerase activity"/>
    <property type="evidence" value="ECO:0007669"/>
    <property type="project" value="UniProtKB-EC"/>
</dbReference>
<keyword evidence="5" id="KW-0808">Transferase</keyword>
<dbReference type="SUPFAM" id="SSF53098">
    <property type="entry name" value="Ribonuclease H-like"/>
    <property type="match status" value="1"/>
</dbReference>
<dbReference type="CDD" id="cd06127">
    <property type="entry name" value="DEDDh"/>
    <property type="match status" value="1"/>
</dbReference>
<dbReference type="GO" id="GO:0005829">
    <property type="term" value="C:cytosol"/>
    <property type="evidence" value="ECO:0007669"/>
    <property type="project" value="TreeGrafter"/>
</dbReference>
<dbReference type="InterPro" id="IPR036397">
    <property type="entry name" value="RNaseH_sf"/>
</dbReference>
<dbReference type="Proteomes" id="UP000580474">
    <property type="component" value="Unassembled WGS sequence"/>
</dbReference>
<dbReference type="Pfam" id="PF00929">
    <property type="entry name" value="RNase_T"/>
    <property type="match status" value="1"/>
</dbReference>
<evidence type="ECO:0000256" key="2">
    <source>
        <dbReference type="ARBA" id="ARBA00022801"/>
    </source>
</evidence>
<keyword evidence="5" id="KW-0548">Nucleotidyltransferase</keyword>
<dbReference type="EMBL" id="JACHIV010000001">
    <property type="protein sequence ID" value="MBB5069579.1"/>
    <property type="molecule type" value="Genomic_DNA"/>
</dbReference>
<dbReference type="GO" id="GO:0003676">
    <property type="term" value="F:nucleic acid binding"/>
    <property type="evidence" value="ECO:0007669"/>
    <property type="project" value="InterPro"/>
</dbReference>
<accession>A0A840NJW9</accession>
<evidence type="ECO:0000256" key="1">
    <source>
        <dbReference type="ARBA" id="ARBA00022722"/>
    </source>
</evidence>
<evidence type="ECO:0000313" key="5">
    <source>
        <dbReference type="EMBL" id="MBB5069579.1"/>
    </source>
</evidence>
<keyword evidence="3" id="KW-0269">Exonuclease</keyword>
<dbReference type="GO" id="GO:0008408">
    <property type="term" value="F:3'-5' exonuclease activity"/>
    <property type="evidence" value="ECO:0007669"/>
    <property type="project" value="TreeGrafter"/>
</dbReference>
<evidence type="ECO:0000313" key="6">
    <source>
        <dbReference type="Proteomes" id="UP000580474"/>
    </source>
</evidence>
<protein>
    <submittedName>
        <fullName evidence="5">DNA polymerase-3 subunit epsilon</fullName>
        <ecNumber evidence="5">2.7.7.7</ecNumber>
    </submittedName>
</protein>
<dbReference type="RefSeq" id="WP_184479247.1">
    <property type="nucleotide sequence ID" value="NZ_JACHIV010000001.1"/>
</dbReference>
<dbReference type="EC" id="2.7.7.7" evidence="5"/>
<proteinExistence type="predicted"/>
<evidence type="ECO:0000256" key="3">
    <source>
        <dbReference type="ARBA" id="ARBA00022839"/>
    </source>
</evidence>
<dbReference type="PANTHER" id="PTHR30231">
    <property type="entry name" value="DNA POLYMERASE III SUBUNIT EPSILON"/>
    <property type="match status" value="1"/>
</dbReference>
<dbReference type="AlphaFoldDB" id="A0A840NJW9"/>
<dbReference type="InterPro" id="IPR012337">
    <property type="entry name" value="RNaseH-like_sf"/>
</dbReference>
<reference evidence="5 6" key="1">
    <citation type="submission" date="2020-08" db="EMBL/GenBank/DDBJ databases">
        <title>Sequencing the genomes of 1000 actinobacteria strains.</title>
        <authorList>
            <person name="Klenk H.-P."/>
        </authorList>
    </citation>
    <scope>NUCLEOTIDE SEQUENCE [LARGE SCALE GENOMIC DNA]</scope>
    <source>
        <strain evidence="5 6">DSM 45582</strain>
    </source>
</reference>
<dbReference type="PANTHER" id="PTHR30231:SF4">
    <property type="entry name" value="PROTEIN NEN2"/>
    <property type="match status" value="1"/>
</dbReference>
<sequence>MSNSASSWADGPLLAFDLETTGTDTETDRIVTGTLISIQPGAAPQVRTWLADPGVEIPAEAAEVHGISTEHAREHGRDAAEVTAEITEALTSAWNASAPLCVFNAPFDLSLLTSELRRHHGRELALTGPVVDPRCLDKRLDRYRKGKRTLGALCEHYRVRLDAAHDSAADALACARLAWRLAKTYPAEVGTRPLALLHEDQTGWHRDQQHDFAGFLERQAGRAADDAEADGLRSRAAEVRSRAEHWPVAMGADVVHHAPA</sequence>
<evidence type="ECO:0000259" key="4">
    <source>
        <dbReference type="SMART" id="SM00479"/>
    </source>
</evidence>
<organism evidence="5 6">
    <name type="scientific">Saccharopolyspora gloriosae</name>
    <dbReference type="NCBI Taxonomy" id="455344"/>
    <lineage>
        <taxon>Bacteria</taxon>
        <taxon>Bacillati</taxon>
        <taxon>Actinomycetota</taxon>
        <taxon>Actinomycetes</taxon>
        <taxon>Pseudonocardiales</taxon>
        <taxon>Pseudonocardiaceae</taxon>
        <taxon>Saccharopolyspora</taxon>
    </lineage>
</organism>
<comment type="caution">
    <text evidence="5">The sequence shown here is derived from an EMBL/GenBank/DDBJ whole genome shotgun (WGS) entry which is preliminary data.</text>
</comment>
<keyword evidence="1" id="KW-0540">Nuclease</keyword>
<feature type="domain" description="Exonuclease" evidence="4">
    <location>
        <begin position="12"/>
        <end position="187"/>
    </location>
</feature>
<dbReference type="SMART" id="SM00479">
    <property type="entry name" value="EXOIII"/>
    <property type="match status" value="1"/>
</dbReference>
<keyword evidence="6" id="KW-1185">Reference proteome</keyword>
<gene>
    <name evidence="5" type="ORF">BJ969_002667</name>
</gene>
<dbReference type="Gene3D" id="3.30.420.10">
    <property type="entry name" value="Ribonuclease H-like superfamily/Ribonuclease H"/>
    <property type="match status" value="1"/>
</dbReference>